<protein>
    <submittedName>
        <fullName evidence="2">Uncharacterized protein</fullName>
    </submittedName>
</protein>
<reference evidence="2 3" key="1">
    <citation type="submission" date="2015-02" db="EMBL/GenBank/DDBJ databases">
        <title>Single-cell genomics of uncultivated deep-branching MTB reveals a conserved set of magnetosome genes.</title>
        <authorList>
            <person name="Kolinko S."/>
            <person name="Richter M."/>
            <person name="Glockner F.O."/>
            <person name="Brachmann A."/>
            <person name="Schuler D."/>
        </authorList>
    </citation>
    <scope>NUCLEOTIDE SEQUENCE [LARGE SCALE GENOMIC DNA]</scope>
    <source>
        <strain evidence="2">TM-1</strain>
    </source>
</reference>
<organism evidence="2 3">
    <name type="scientific">Candidatus Magnetobacterium bavaricum</name>
    <dbReference type="NCBI Taxonomy" id="29290"/>
    <lineage>
        <taxon>Bacteria</taxon>
        <taxon>Pseudomonadati</taxon>
        <taxon>Nitrospirota</taxon>
        <taxon>Thermodesulfovibrionia</taxon>
        <taxon>Thermodesulfovibrionales</taxon>
        <taxon>Candidatus Magnetobacteriaceae</taxon>
        <taxon>Candidatus Magnetobacterium</taxon>
    </lineage>
</organism>
<dbReference type="EMBL" id="LACI01001341">
    <property type="protein sequence ID" value="KJU84663.1"/>
    <property type="molecule type" value="Genomic_DNA"/>
</dbReference>
<name>A0A0F3GVF3_9BACT</name>
<accession>A0A0F3GVF3</accession>
<comment type="caution">
    <text evidence="2">The sequence shown here is derived from an EMBL/GenBank/DDBJ whole genome shotgun (WGS) entry which is preliminary data.</text>
</comment>
<proteinExistence type="predicted"/>
<keyword evidence="1" id="KW-1133">Transmembrane helix</keyword>
<gene>
    <name evidence="2" type="ORF">MBAV_003137</name>
</gene>
<evidence type="ECO:0000313" key="2">
    <source>
        <dbReference type="EMBL" id="KJU84663.1"/>
    </source>
</evidence>
<feature type="transmembrane region" description="Helical" evidence="1">
    <location>
        <begin position="31"/>
        <end position="49"/>
    </location>
</feature>
<keyword evidence="1" id="KW-0472">Membrane</keyword>
<keyword evidence="3" id="KW-1185">Reference proteome</keyword>
<evidence type="ECO:0000256" key="1">
    <source>
        <dbReference type="SAM" id="Phobius"/>
    </source>
</evidence>
<dbReference type="AlphaFoldDB" id="A0A0F3GVF3"/>
<keyword evidence="1" id="KW-0812">Transmembrane</keyword>
<sequence>MKEKKNERLCLPSDTSTRGHGPFDPVMLKRCLVMFVVFIMLYGCGYTVVNRGSLAFDTVRLGNITNVTVEPKLQDMLYEALNEHLMRRGVRVSDSSGTVIEGKINYFLSINRRTATSYYSAS</sequence>
<dbReference type="Proteomes" id="UP000033423">
    <property type="component" value="Unassembled WGS sequence"/>
</dbReference>
<evidence type="ECO:0000313" key="3">
    <source>
        <dbReference type="Proteomes" id="UP000033423"/>
    </source>
</evidence>